<reference evidence="5" key="1">
    <citation type="submission" date="2016-10" db="EMBL/GenBank/DDBJ databases">
        <authorList>
            <person name="Varghese N."/>
            <person name="Submissions S."/>
        </authorList>
    </citation>
    <scope>NUCLEOTIDE SEQUENCE [LARGE SCALE GENOMIC DNA]</scope>
    <source>
        <strain evidence="5">DSM 22017</strain>
    </source>
</reference>
<evidence type="ECO:0000313" key="5">
    <source>
        <dbReference type="Proteomes" id="UP000198742"/>
    </source>
</evidence>
<dbReference type="InterPro" id="IPR045190">
    <property type="entry name" value="MCCB/AccD1-like"/>
</dbReference>
<evidence type="ECO:0000256" key="1">
    <source>
        <dbReference type="SAM" id="MobiDB-lite"/>
    </source>
</evidence>
<feature type="domain" description="CoA carboxyltransferase N-terminal" evidence="2">
    <location>
        <begin position="7"/>
        <end position="258"/>
    </location>
</feature>
<name>A0A1H4Q0A4_9ACTN</name>
<dbReference type="RefSeq" id="WP_090968747.1">
    <property type="nucleotide sequence ID" value="NZ_FNRT01000002.1"/>
</dbReference>
<dbReference type="AlphaFoldDB" id="A0A1H4Q0A4"/>
<accession>A0A1H4Q0A4</accession>
<dbReference type="PANTHER" id="PTHR22855">
    <property type="entry name" value="ACETYL, PROPIONYL, PYRUVATE, AND GLUTACONYL CARBOXYLASE-RELATED"/>
    <property type="match status" value="1"/>
</dbReference>
<sequence length="547" mass="58369">MTNREAMLDKIADLDAQHAVAVAGGGEKYVERHHARGKLTARERIELLVDPGSAFLELSPLAGWGSDFTVGASVVTGIGVVEGVECLISANDPTVKGGASNPWTVKKIFRASQIAEENNLPTISLVESGGADLPTQKEIFIPGGRLFRDLTRSSARKQPTIALVFGNSTAGGAYVPGMSDYTVFVRGGAKVFLGGPPLVKMATGEESDDESLGGAEMHARVSGLADYLAEDEHDAIRIGRRIVARLNRNQPDLCTQDSRFAPQISADKRGGHRISGDSSPARFAEPDADPEGLLDLIPTDLKEPFDPREVIIRVVDGTSAHNGRPFDEFKPLYGTSLVTGWARLHGRPVGILANAQGVLFSEEAQKATQFIQLANQSDTPLLFLHNTTGYMVGKDYEQGGIIKHGAQMLNAVSNSTVPHLSVIMAASYGAGNYGMNGRAFDPRFLFTWPSAKSAVMGPAQLAGVLSIVARAAAESKGQQYDEEGDAGMRAMVEQMVEEQSLPYALSGMLYDDGVIDPRDTRTVLAICLSVIGNAPIKGADGFGVFRM</sequence>
<feature type="region of interest" description="Disordered" evidence="1">
    <location>
        <begin position="267"/>
        <end position="288"/>
    </location>
</feature>
<dbReference type="PROSITE" id="PS50980">
    <property type="entry name" value="COA_CT_NTER"/>
    <property type="match status" value="1"/>
</dbReference>
<dbReference type="STRING" id="402596.SAMN04489844_1737"/>
<keyword evidence="5" id="KW-1185">Reference proteome</keyword>
<dbReference type="EMBL" id="FNRT01000002">
    <property type="protein sequence ID" value="SEC13095.1"/>
    <property type="molecule type" value="Genomic_DNA"/>
</dbReference>
<evidence type="ECO:0000259" key="3">
    <source>
        <dbReference type="PROSITE" id="PS50989"/>
    </source>
</evidence>
<gene>
    <name evidence="4" type="ORF">SAMN04489844_1737</name>
</gene>
<dbReference type="InterPro" id="IPR029045">
    <property type="entry name" value="ClpP/crotonase-like_dom_sf"/>
</dbReference>
<protein>
    <submittedName>
        <fullName evidence="4">Acetyl-CoA carboxylase, carboxyltransferase component</fullName>
    </submittedName>
</protein>
<dbReference type="InterPro" id="IPR011763">
    <property type="entry name" value="COA_CT_C"/>
</dbReference>
<evidence type="ECO:0000259" key="2">
    <source>
        <dbReference type="PROSITE" id="PS50980"/>
    </source>
</evidence>
<dbReference type="FunFam" id="3.90.226.10:FF:000030">
    <property type="entry name" value="Acetyl-CoA carboxylase carboxyltransferase subunit"/>
    <property type="match status" value="1"/>
</dbReference>
<dbReference type="Gene3D" id="3.90.226.10">
    <property type="entry name" value="2-enoyl-CoA Hydratase, Chain A, domain 1"/>
    <property type="match status" value="2"/>
</dbReference>
<keyword evidence="4" id="KW-0808">Transferase</keyword>
<dbReference type="GO" id="GO:0016740">
    <property type="term" value="F:transferase activity"/>
    <property type="evidence" value="ECO:0007669"/>
    <property type="project" value="UniProtKB-KW"/>
</dbReference>
<evidence type="ECO:0000313" key="4">
    <source>
        <dbReference type="EMBL" id="SEC13095.1"/>
    </source>
</evidence>
<feature type="domain" description="CoA carboxyltransferase C-terminal" evidence="3">
    <location>
        <begin position="285"/>
        <end position="538"/>
    </location>
</feature>
<dbReference type="PROSITE" id="PS50989">
    <property type="entry name" value="COA_CT_CTER"/>
    <property type="match status" value="1"/>
</dbReference>
<dbReference type="InterPro" id="IPR011762">
    <property type="entry name" value="COA_CT_N"/>
</dbReference>
<dbReference type="FunFam" id="3.90.226.10:FF:000021">
    <property type="entry name" value="Acetyl-CoA carboxylase carboxyltransferase subunit"/>
    <property type="match status" value="1"/>
</dbReference>
<dbReference type="SUPFAM" id="SSF52096">
    <property type="entry name" value="ClpP/crotonase"/>
    <property type="match status" value="2"/>
</dbReference>
<dbReference type="Pfam" id="PF01039">
    <property type="entry name" value="Carboxyl_trans"/>
    <property type="match status" value="1"/>
</dbReference>
<dbReference type="OrthoDB" id="5240504at2"/>
<organism evidence="4 5">
    <name type="scientific">Nocardioides exalbidus</name>
    <dbReference type="NCBI Taxonomy" id="402596"/>
    <lineage>
        <taxon>Bacteria</taxon>
        <taxon>Bacillati</taxon>
        <taxon>Actinomycetota</taxon>
        <taxon>Actinomycetes</taxon>
        <taxon>Propionibacteriales</taxon>
        <taxon>Nocardioidaceae</taxon>
        <taxon>Nocardioides</taxon>
    </lineage>
</organism>
<dbReference type="GO" id="GO:0016874">
    <property type="term" value="F:ligase activity"/>
    <property type="evidence" value="ECO:0007669"/>
    <property type="project" value="InterPro"/>
</dbReference>
<proteinExistence type="predicted"/>
<dbReference type="Proteomes" id="UP000198742">
    <property type="component" value="Unassembled WGS sequence"/>
</dbReference>
<dbReference type="InterPro" id="IPR034733">
    <property type="entry name" value="AcCoA_carboxyl_beta"/>
</dbReference>
<dbReference type="PANTHER" id="PTHR22855:SF46">
    <property type="entry name" value="METHYLCROTONOYL-COA CARBOXYLASE"/>
    <property type="match status" value="1"/>
</dbReference>